<dbReference type="Pfam" id="PF07729">
    <property type="entry name" value="FCD"/>
    <property type="match status" value="1"/>
</dbReference>
<dbReference type="EMBL" id="CP014327">
    <property type="protein sequence ID" value="AML52081.1"/>
    <property type="molecule type" value="Genomic_DNA"/>
</dbReference>
<name>A0A126V181_9RHOB</name>
<sequence length="233" mass="26030">MKTSKPIPKPDEGKTNSLREQAYGSFTEHLLARSLRPGQFVSQRELVELTGLGLGAIRELVPRLESEGLIKTVPKRGMQIAHVDLNLIRDAFEFRLFIEVESASLFTQNASNADVARLHEVHVAIVQECEEAAAAGGIQPELVARAQSIDWGFHATIVDALGNRIINDAYRVNMIKIRLIKQEQTQLNLAVIVPTMLEHIKIIEAFKVRDAAKASQAMREHIISARNRALEQR</sequence>
<evidence type="ECO:0000256" key="2">
    <source>
        <dbReference type="ARBA" id="ARBA00023125"/>
    </source>
</evidence>
<dbReference type="SUPFAM" id="SSF48008">
    <property type="entry name" value="GntR ligand-binding domain-like"/>
    <property type="match status" value="1"/>
</dbReference>
<keyword evidence="6" id="KW-1185">Reference proteome</keyword>
<dbReference type="PANTHER" id="PTHR43537:SF45">
    <property type="entry name" value="GNTR FAMILY REGULATORY PROTEIN"/>
    <property type="match status" value="1"/>
</dbReference>
<dbReference type="OrthoDB" id="7620579at2"/>
<evidence type="ECO:0000256" key="3">
    <source>
        <dbReference type="ARBA" id="ARBA00023163"/>
    </source>
</evidence>
<organism evidence="5 6">
    <name type="scientific">Falsihalocynthiibacter arcticus</name>
    <dbReference type="NCBI Taxonomy" id="1579316"/>
    <lineage>
        <taxon>Bacteria</taxon>
        <taxon>Pseudomonadati</taxon>
        <taxon>Pseudomonadota</taxon>
        <taxon>Alphaproteobacteria</taxon>
        <taxon>Rhodobacterales</taxon>
        <taxon>Roseobacteraceae</taxon>
        <taxon>Falsihalocynthiibacter</taxon>
    </lineage>
</organism>
<dbReference type="InterPro" id="IPR036388">
    <property type="entry name" value="WH-like_DNA-bd_sf"/>
</dbReference>
<dbReference type="KEGG" id="hat:RC74_13075"/>
<dbReference type="PROSITE" id="PS50949">
    <property type="entry name" value="HTH_GNTR"/>
    <property type="match status" value="1"/>
</dbReference>
<dbReference type="InterPro" id="IPR036390">
    <property type="entry name" value="WH_DNA-bd_sf"/>
</dbReference>
<dbReference type="InterPro" id="IPR000524">
    <property type="entry name" value="Tscrpt_reg_HTH_GntR"/>
</dbReference>
<dbReference type="SUPFAM" id="SSF46785">
    <property type="entry name" value="Winged helix' DNA-binding domain"/>
    <property type="match status" value="1"/>
</dbReference>
<dbReference type="PANTHER" id="PTHR43537">
    <property type="entry name" value="TRANSCRIPTIONAL REGULATOR, GNTR FAMILY"/>
    <property type="match status" value="1"/>
</dbReference>
<dbReference type="Proteomes" id="UP000070371">
    <property type="component" value="Chromosome"/>
</dbReference>
<dbReference type="GO" id="GO:0003677">
    <property type="term" value="F:DNA binding"/>
    <property type="evidence" value="ECO:0007669"/>
    <property type="project" value="UniProtKB-KW"/>
</dbReference>
<feature type="domain" description="HTH gntR-type" evidence="4">
    <location>
        <begin position="16"/>
        <end position="83"/>
    </location>
</feature>
<accession>A0A126V181</accession>
<dbReference type="Pfam" id="PF00392">
    <property type="entry name" value="GntR"/>
    <property type="match status" value="1"/>
</dbReference>
<evidence type="ECO:0000259" key="4">
    <source>
        <dbReference type="PROSITE" id="PS50949"/>
    </source>
</evidence>
<dbReference type="AlphaFoldDB" id="A0A126V181"/>
<dbReference type="InterPro" id="IPR011711">
    <property type="entry name" value="GntR_C"/>
</dbReference>
<keyword evidence="2" id="KW-0238">DNA-binding</keyword>
<dbReference type="RefSeq" id="WP_052275056.1">
    <property type="nucleotide sequence ID" value="NZ_CP014327.1"/>
</dbReference>
<reference evidence="5 6" key="1">
    <citation type="submission" date="2016-02" db="EMBL/GenBank/DDBJ databases">
        <title>Complete genome sequence of Halocynthiibacter arcticus PAMC 20958t from arctic marine sediment.</title>
        <authorList>
            <person name="Lee Y.M."/>
            <person name="Baek K."/>
            <person name="Lee H.K."/>
            <person name="Shin S.C."/>
        </authorList>
    </citation>
    <scope>NUCLEOTIDE SEQUENCE [LARGE SCALE GENOMIC DNA]</scope>
    <source>
        <strain evidence="5">PAMC 20958</strain>
    </source>
</reference>
<proteinExistence type="predicted"/>
<evidence type="ECO:0000313" key="6">
    <source>
        <dbReference type="Proteomes" id="UP000070371"/>
    </source>
</evidence>
<dbReference type="SMART" id="SM00895">
    <property type="entry name" value="FCD"/>
    <property type="match status" value="1"/>
</dbReference>
<dbReference type="Gene3D" id="1.20.120.530">
    <property type="entry name" value="GntR ligand-binding domain-like"/>
    <property type="match status" value="1"/>
</dbReference>
<dbReference type="GO" id="GO:0003700">
    <property type="term" value="F:DNA-binding transcription factor activity"/>
    <property type="evidence" value="ECO:0007669"/>
    <property type="project" value="InterPro"/>
</dbReference>
<dbReference type="Gene3D" id="1.10.10.10">
    <property type="entry name" value="Winged helix-like DNA-binding domain superfamily/Winged helix DNA-binding domain"/>
    <property type="match status" value="1"/>
</dbReference>
<dbReference type="InterPro" id="IPR008920">
    <property type="entry name" value="TF_FadR/GntR_C"/>
</dbReference>
<keyword evidence="3" id="KW-0804">Transcription</keyword>
<evidence type="ECO:0000313" key="5">
    <source>
        <dbReference type="EMBL" id="AML52081.1"/>
    </source>
</evidence>
<protein>
    <submittedName>
        <fullName evidence="5">GntR family transcriptional regulator</fullName>
    </submittedName>
</protein>
<gene>
    <name evidence="5" type="ORF">RC74_13075</name>
</gene>
<dbReference type="STRING" id="1579316.RC74_13075"/>
<keyword evidence="1" id="KW-0805">Transcription regulation</keyword>
<evidence type="ECO:0000256" key="1">
    <source>
        <dbReference type="ARBA" id="ARBA00023015"/>
    </source>
</evidence>